<gene>
    <name evidence="2" type="ORF">GCM10022255_112720</name>
</gene>
<reference evidence="3" key="1">
    <citation type="journal article" date="2019" name="Int. J. Syst. Evol. Microbiol.">
        <title>The Global Catalogue of Microorganisms (GCM) 10K type strain sequencing project: providing services to taxonomists for standard genome sequencing and annotation.</title>
        <authorList>
            <consortium name="The Broad Institute Genomics Platform"/>
            <consortium name="The Broad Institute Genome Sequencing Center for Infectious Disease"/>
            <person name="Wu L."/>
            <person name="Ma J."/>
        </authorList>
    </citation>
    <scope>NUCLEOTIDE SEQUENCE [LARGE SCALE GENOMIC DNA]</scope>
    <source>
        <strain evidence="3">JCM 17441</strain>
    </source>
</reference>
<sequence>MPFFTPAGERVPEEHVGGPGAEGLVERIVRLDESGHPAAAWAEAGFRVDVLLFDPRWSRGRMDLAAFDPHLPIDERNRVREEVVRRSHAWLRPRHTTLAASARRVAAHLADLRRTAPRDEAAWLGPRWLPNIEERGLLRIDVRGRCLILDALDTPNPPGAAVGQRAVRRGRRRPPPRRAGGVRHRTVPRAAHSPRAGPPPGRADEPHRPAPAGPRRAVPAAPPWP</sequence>
<feature type="region of interest" description="Disordered" evidence="1">
    <location>
        <begin position="152"/>
        <end position="225"/>
    </location>
</feature>
<dbReference type="Proteomes" id="UP001500620">
    <property type="component" value="Unassembled WGS sequence"/>
</dbReference>
<evidence type="ECO:0000313" key="2">
    <source>
        <dbReference type="EMBL" id="GAA4263909.1"/>
    </source>
</evidence>
<name>A0ABP8DVJ4_9ACTN</name>
<evidence type="ECO:0000256" key="1">
    <source>
        <dbReference type="SAM" id="MobiDB-lite"/>
    </source>
</evidence>
<keyword evidence="3" id="KW-1185">Reference proteome</keyword>
<comment type="caution">
    <text evidence="2">The sequence shown here is derived from an EMBL/GenBank/DDBJ whole genome shotgun (WGS) entry which is preliminary data.</text>
</comment>
<organism evidence="2 3">
    <name type="scientific">Dactylosporangium darangshiense</name>
    <dbReference type="NCBI Taxonomy" id="579108"/>
    <lineage>
        <taxon>Bacteria</taxon>
        <taxon>Bacillati</taxon>
        <taxon>Actinomycetota</taxon>
        <taxon>Actinomycetes</taxon>
        <taxon>Micromonosporales</taxon>
        <taxon>Micromonosporaceae</taxon>
        <taxon>Dactylosporangium</taxon>
    </lineage>
</organism>
<proteinExistence type="predicted"/>
<feature type="compositionally biased region" description="Basic residues" evidence="1">
    <location>
        <begin position="166"/>
        <end position="187"/>
    </location>
</feature>
<protein>
    <submittedName>
        <fullName evidence="2">Uncharacterized protein</fullName>
    </submittedName>
</protein>
<evidence type="ECO:0000313" key="3">
    <source>
        <dbReference type="Proteomes" id="UP001500620"/>
    </source>
</evidence>
<accession>A0ABP8DVJ4</accession>
<dbReference type="EMBL" id="BAABAT010000084">
    <property type="protein sequence ID" value="GAA4263909.1"/>
    <property type="molecule type" value="Genomic_DNA"/>
</dbReference>